<evidence type="ECO:0000256" key="2">
    <source>
        <dbReference type="HAMAP-Rule" id="MF_00489"/>
    </source>
</evidence>
<evidence type="ECO:0000313" key="3">
    <source>
        <dbReference type="EMBL" id="MCX5571744.1"/>
    </source>
</evidence>
<dbReference type="Proteomes" id="UP001144805">
    <property type="component" value="Unassembled WGS sequence"/>
</dbReference>
<dbReference type="NCBIfam" id="NF001095">
    <property type="entry name" value="PRK00124.1"/>
    <property type="match status" value="1"/>
</dbReference>
<dbReference type="PANTHER" id="PTHR35146">
    <property type="entry name" value="UPF0178 PROTEIN YAII"/>
    <property type="match status" value="1"/>
</dbReference>
<evidence type="ECO:0000313" key="4">
    <source>
        <dbReference type="Proteomes" id="UP001144805"/>
    </source>
</evidence>
<dbReference type="Pfam" id="PF02639">
    <property type="entry name" value="DUF188"/>
    <property type="match status" value="1"/>
</dbReference>
<organism evidence="3 4">
    <name type="scientific">Kaistia nematophila</name>
    <dbReference type="NCBI Taxonomy" id="2994654"/>
    <lineage>
        <taxon>Bacteria</taxon>
        <taxon>Pseudomonadati</taxon>
        <taxon>Pseudomonadota</taxon>
        <taxon>Alphaproteobacteria</taxon>
        <taxon>Hyphomicrobiales</taxon>
        <taxon>Kaistiaceae</taxon>
        <taxon>Kaistia</taxon>
    </lineage>
</organism>
<gene>
    <name evidence="3" type="ORF">OSH07_21275</name>
</gene>
<dbReference type="RefSeq" id="WP_266340708.1">
    <property type="nucleotide sequence ID" value="NZ_JAPKNK010000012.1"/>
</dbReference>
<comment type="caution">
    <text evidence="3">The sequence shown here is derived from an EMBL/GenBank/DDBJ whole genome shotgun (WGS) entry which is preliminary data.</text>
</comment>
<evidence type="ECO:0000256" key="1">
    <source>
        <dbReference type="ARBA" id="ARBA00008522"/>
    </source>
</evidence>
<accession>A0A9X3IMF8</accession>
<protein>
    <recommendedName>
        <fullName evidence="2">UPF0178 protein OSH07_21275</fullName>
    </recommendedName>
</protein>
<dbReference type="CDD" id="cd18720">
    <property type="entry name" value="PIN_YqxD-like"/>
    <property type="match status" value="1"/>
</dbReference>
<name>A0A9X3IMF8_9HYPH</name>
<proteinExistence type="inferred from homology"/>
<dbReference type="InterPro" id="IPR003791">
    <property type="entry name" value="UPF0178"/>
</dbReference>
<dbReference type="PANTHER" id="PTHR35146:SF1">
    <property type="entry name" value="UPF0178 PROTEIN YAII"/>
    <property type="match status" value="1"/>
</dbReference>
<reference evidence="3" key="1">
    <citation type="submission" date="2022-11" db="EMBL/GenBank/DDBJ databases">
        <title>Biodiversity and phylogenetic relationships of bacteria.</title>
        <authorList>
            <person name="Machado R.A.R."/>
            <person name="Bhat A."/>
            <person name="Loulou A."/>
            <person name="Kallel S."/>
        </authorList>
    </citation>
    <scope>NUCLEOTIDE SEQUENCE</scope>
    <source>
        <strain evidence="3">K-TC2</strain>
    </source>
</reference>
<dbReference type="HAMAP" id="MF_00489">
    <property type="entry name" value="UPF0178"/>
    <property type="match status" value="1"/>
</dbReference>
<comment type="similarity">
    <text evidence="1 2">Belongs to the UPF0178 family.</text>
</comment>
<dbReference type="AlphaFoldDB" id="A0A9X3IMF8"/>
<sequence length="170" mass="18077">MQASSETLPDGPRPIEIYVDADACPVKDEIYKVAGRHGLKVHVVANTPIGIPREPWIERVLVPSGLNIADDWIAERVGRGDIVVTADIPLADRCIKAGADVIGSNGKPFTEASIGNVLATRNLMEDLRSAGAVTGGPRPFSPRDRSAFLSALDLAIVRLKRAGFGATKAK</sequence>
<dbReference type="EMBL" id="JAPKNK010000012">
    <property type="protein sequence ID" value="MCX5571744.1"/>
    <property type="molecule type" value="Genomic_DNA"/>
</dbReference>
<keyword evidence="4" id="KW-1185">Reference proteome</keyword>